<sequence>MKKLRLACVVGARPNFMKMAPLLRAFEAYPHVETVLIHTGQHYDRNLSDVFFEELGIKHPDVSLNVGSGSHGVQTAQILEKIEGVLQNAASENDPFDRLVVVGDVNSTMAAALAAVKLGIPVAHVEAGLRSFDRTMPEEINRIVTDSISDMLLVSEPSGIENLKREGKPDEQLHLVGNVMIDTLLHLLPKAKQGDVLTRYELSPGEYGLVTLHRPANVDDPKILEALLDVLIEVSQKLKLIFPIHPRTEKRITDFGLMEKLKSASNLVLAPPLGYLDFLALSSQAKVIVTDSGGLQEESTVLGVPCLTLRPNTERPCTTEGGTSTLIGNDAALLHRCLNDVVAGRYKEGKALDVWDGKAAERIASVIVERC</sequence>
<dbReference type="InterPro" id="IPR003331">
    <property type="entry name" value="UDP_GlcNAc_Epimerase_2_dom"/>
</dbReference>
<dbReference type="SUPFAM" id="SSF53756">
    <property type="entry name" value="UDP-Glycosyltransferase/glycogen phosphorylase"/>
    <property type="match status" value="1"/>
</dbReference>
<evidence type="ECO:0000259" key="2">
    <source>
        <dbReference type="Pfam" id="PF02350"/>
    </source>
</evidence>
<dbReference type="Proteomes" id="UP000239388">
    <property type="component" value="Unassembled WGS sequence"/>
</dbReference>
<evidence type="ECO:0000313" key="3">
    <source>
        <dbReference type="EMBL" id="PQO38062.1"/>
    </source>
</evidence>
<dbReference type="OrthoDB" id="9803238at2"/>
<protein>
    <submittedName>
        <fullName evidence="3">UDP-N-acetylglucosamine 2-epimerase (Non-hydrolyzing)</fullName>
    </submittedName>
</protein>
<comment type="similarity">
    <text evidence="1">Belongs to the UDP-N-acetylglucosamine 2-epimerase family.</text>
</comment>
<dbReference type="NCBIfam" id="TIGR00236">
    <property type="entry name" value="wecB"/>
    <property type="match status" value="1"/>
</dbReference>
<dbReference type="EMBL" id="PUIB01000011">
    <property type="protein sequence ID" value="PQO38062.1"/>
    <property type="molecule type" value="Genomic_DNA"/>
</dbReference>
<evidence type="ECO:0000256" key="1">
    <source>
        <dbReference type="RuleBase" id="RU003513"/>
    </source>
</evidence>
<proteinExistence type="inferred from homology"/>
<dbReference type="RefSeq" id="WP_105353165.1">
    <property type="nucleotide sequence ID" value="NZ_PUIB01000011.1"/>
</dbReference>
<dbReference type="Pfam" id="PF02350">
    <property type="entry name" value="Epimerase_2"/>
    <property type="match status" value="1"/>
</dbReference>
<dbReference type="PANTHER" id="PTHR43174:SF1">
    <property type="entry name" value="UDP-N-ACETYLGLUCOSAMINE 2-EPIMERASE"/>
    <property type="match status" value="1"/>
</dbReference>
<dbReference type="Gene3D" id="3.40.50.2000">
    <property type="entry name" value="Glycogen Phosphorylase B"/>
    <property type="match status" value="2"/>
</dbReference>
<evidence type="ECO:0000313" key="4">
    <source>
        <dbReference type="Proteomes" id="UP000239388"/>
    </source>
</evidence>
<dbReference type="InterPro" id="IPR029767">
    <property type="entry name" value="WecB-like"/>
</dbReference>
<accession>A0A2S8G0T7</accession>
<dbReference type="GO" id="GO:0016853">
    <property type="term" value="F:isomerase activity"/>
    <property type="evidence" value="ECO:0007669"/>
    <property type="project" value="UniProtKB-KW"/>
</dbReference>
<comment type="caution">
    <text evidence="3">The sequence shown here is derived from an EMBL/GenBank/DDBJ whole genome shotgun (WGS) entry which is preliminary data.</text>
</comment>
<name>A0A2S8G0T7_9BACT</name>
<gene>
    <name evidence="3" type="ORF">C5Y98_08230</name>
</gene>
<organism evidence="3 4">
    <name type="scientific">Blastopirellula marina</name>
    <dbReference type="NCBI Taxonomy" id="124"/>
    <lineage>
        <taxon>Bacteria</taxon>
        <taxon>Pseudomonadati</taxon>
        <taxon>Planctomycetota</taxon>
        <taxon>Planctomycetia</taxon>
        <taxon>Pirellulales</taxon>
        <taxon>Pirellulaceae</taxon>
        <taxon>Blastopirellula</taxon>
    </lineage>
</organism>
<dbReference type="CDD" id="cd03786">
    <property type="entry name" value="GTB_UDP-GlcNAc_2-Epimerase"/>
    <property type="match status" value="1"/>
</dbReference>
<dbReference type="PANTHER" id="PTHR43174">
    <property type="entry name" value="UDP-N-ACETYLGLUCOSAMINE 2-EPIMERASE"/>
    <property type="match status" value="1"/>
</dbReference>
<feature type="domain" description="UDP-N-acetylglucosamine 2-epimerase" evidence="2">
    <location>
        <begin position="25"/>
        <end position="367"/>
    </location>
</feature>
<reference evidence="3 4" key="1">
    <citation type="submission" date="2018-02" db="EMBL/GenBank/DDBJ databases">
        <title>Comparative genomes isolates from brazilian mangrove.</title>
        <authorList>
            <person name="Araujo J.E."/>
            <person name="Taketani R.G."/>
            <person name="Silva M.C.P."/>
            <person name="Loureco M.V."/>
            <person name="Andreote F.D."/>
        </authorList>
    </citation>
    <scope>NUCLEOTIDE SEQUENCE [LARGE SCALE GENOMIC DNA]</scope>
    <source>
        <strain evidence="3 4">NAP PRIS-MGV</strain>
    </source>
</reference>
<dbReference type="AlphaFoldDB" id="A0A2S8G0T7"/>
<keyword evidence="1" id="KW-0413">Isomerase</keyword>